<comment type="caution">
    <text evidence="2">The sequence shown here is derived from an EMBL/GenBank/DDBJ whole genome shotgun (WGS) entry which is preliminary data.</text>
</comment>
<organism evidence="2 3">
    <name type="scientific">Nocardioides donggukensis</name>
    <dbReference type="NCBI Taxonomy" id="2774019"/>
    <lineage>
        <taxon>Bacteria</taxon>
        <taxon>Bacillati</taxon>
        <taxon>Actinomycetota</taxon>
        <taxon>Actinomycetes</taxon>
        <taxon>Propionibacteriales</taxon>
        <taxon>Nocardioidaceae</taxon>
        <taxon>Nocardioides</taxon>
    </lineage>
</organism>
<reference evidence="2" key="1">
    <citation type="submission" date="2020-09" db="EMBL/GenBank/DDBJ databases">
        <title>Nocardioides sp. strain MJB4 16S ribosomal RNA gene Genome sequencing and assembly.</title>
        <authorList>
            <person name="Kim I."/>
        </authorList>
    </citation>
    <scope>NUCLEOTIDE SEQUENCE</scope>
    <source>
        <strain evidence="2">MJB4</strain>
    </source>
</reference>
<evidence type="ECO:0000256" key="1">
    <source>
        <dbReference type="SAM" id="MobiDB-lite"/>
    </source>
</evidence>
<gene>
    <name evidence="2" type="ORF">IE331_05270</name>
</gene>
<protein>
    <submittedName>
        <fullName evidence="2">Uncharacterized protein</fullName>
    </submittedName>
</protein>
<keyword evidence="3" id="KW-1185">Reference proteome</keyword>
<dbReference type="RefSeq" id="WP_192141128.1">
    <property type="nucleotide sequence ID" value="NZ_JACYXZ010000001.1"/>
</dbReference>
<dbReference type="EMBL" id="JACYXZ010000001">
    <property type="protein sequence ID" value="MBD8869026.1"/>
    <property type="molecule type" value="Genomic_DNA"/>
</dbReference>
<name>A0A927Q1T1_9ACTN</name>
<proteinExistence type="predicted"/>
<feature type="compositionally biased region" description="Low complexity" evidence="1">
    <location>
        <begin position="57"/>
        <end position="78"/>
    </location>
</feature>
<evidence type="ECO:0000313" key="2">
    <source>
        <dbReference type="EMBL" id="MBD8869026.1"/>
    </source>
</evidence>
<feature type="region of interest" description="Disordered" evidence="1">
    <location>
        <begin position="47"/>
        <end position="78"/>
    </location>
</feature>
<sequence length="78" mass="8505">MLMLLLAMLGILVLASVVVLYVAYPHRGRDVPAAPWVGQAMRRGVASLPRLEEETRPAAGSGRAQQPQQARQSQQQGR</sequence>
<dbReference type="Proteomes" id="UP000616839">
    <property type="component" value="Unassembled WGS sequence"/>
</dbReference>
<dbReference type="AlphaFoldDB" id="A0A927Q1T1"/>
<accession>A0A927Q1T1</accession>
<evidence type="ECO:0000313" key="3">
    <source>
        <dbReference type="Proteomes" id="UP000616839"/>
    </source>
</evidence>